<gene>
    <name evidence="1" type="ORF">AXXA_09523</name>
</gene>
<dbReference type="HOGENOM" id="CLU_082932_0_0_4"/>
<organism evidence="1 2">
    <name type="scientific">Achromobacter insuavis AXX-A</name>
    <dbReference type="NCBI Taxonomy" id="1003200"/>
    <lineage>
        <taxon>Bacteria</taxon>
        <taxon>Pseudomonadati</taxon>
        <taxon>Pseudomonadota</taxon>
        <taxon>Betaproteobacteria</taxon>
        <taxon>Burkholderiales</taxon>
        <taxon>Alcaligenaceae</taxon>
        <taxon>Achromobacter</taxon>
    </lineage>
</organism>
<reference evidence="1 2" key="1">
    <citation type="submission" date="2011-06" db="EMBL/GenBank/DDBJ databases">
        <authorList>
            <person name="Bador J."/>
            <person name="Amoureux L."/>
            <person name="Neuwirth C."/>
        </authorList>
    </citation>
    <scope>NUCLEOTIDE SEQUENCE [LARGE SCALE GENOMIC DNA]</scope>
    <source>
        <strain evidence="1 2">AXX-A</strain>
    </source>
</reference>
<dbReference type="EMBL" id="AFRQ01000037">
    <property type="protein sequence ID" value="EGP46671.1"/>
    <property type="molecule type" value="Genomic_DNA"/>
</dbReference>
<evidence type="ECO:0000313" key="2">
    <source>
        <dbReference type="Proteomes" id="UP000004853"/>
    </source>
</evidence>
<dbReference type="InterPro" id="IPR029063">
    <property type="entry name" value="SAM-dependent_MTases_sf"/>
</dbReference>
<dbReference type="Proteomes" id="UP000004853">
    <property type="component" value="Unassembled WGS sequence"/>
</dbReference>
<protein>
    <submittedName>
        <fullName evidence="1">Uncharacterized protein</fullName>
    </submittedName>
</protein>
<dbReference type="PANTHER" id="PTHR43861">
    <property type="entry name" value="TRANS-ACONITATE 2-METHYLTRANSFERASE-RELATED"/>
    <property type="match status" value="1"/>
</dbReference>
<dbReference type="RefSeq" id="WP_006391969.1">
    <property type="nucleotide sequence ID" value="NZ_GL982453.1"/>
</dbReference>
<dbReference type="SUPFAM" id="SSF53335">
    <property type="entry name" value="S-adenosyl-L-methionine-dependent methyltransferases"/>
    <property type="match status" value="1"/>
</dbReference>
<dbReference type="PATRIC" id="fig|1003200.3.peg.1873"/>
<dbReference type="OrthoDB" id="7260171at2"/>
<dbReference type="Pfam" id="PF13489">
    <property type="entry name" value="Methyltransf_23"/>
    <property type="match status" value="1"/>
</dbReference>
<dbReference type="AlphaFoldDB" id="F7SZ01"/>
<dbReference type="eggNOG" id="COG2227">
    <property type="taxonomic scope" value="Bacteria"/>
</dbReference>
<sequence>MTILTPAFFETELARLTAVVLSDEFVQACAKACNTPVERARLRLVDCHNEVSTGLRVLREIPPGARVLEVGAGTGLLSLILRSAGVDIVPIEPGSGGFGFNATAGRLLRERVDAADLKVLDIGVQDLDPAVHGKFDLIFSVNVLEHIPDLTSAFAGMRSVLASGGKMRHTCANYLLPYDPHYGIFLVPFLPRATAWFKPSLRNDEVWESLNFVTVGQVKRLCKQHGLTCSFESGALYEAFQRLGTDDAFRARQPGWLSAVKRVLEVTGGLKLIKHMPASISTPMTFTCGLPD</sequence>
<dbReference type="CDD" id="cd02440">
    <property type="entry name" value="AdoMet_MTases"/>
    <property type="match status" value="1"/>
</dbReference>
<accession>F7SZ01</accession>
<dbReference type="Gene3D" id="3.40.50.150">
    <property type="entry name" value="Vaccinia Virus protein VP39"/>
    <property type="match status" value="1"/>
</dbReference>
<name>F7SZ01_9BURK</name>
<proteinExistence type="predicted"/>
<comment type="caution">
    <text evidence="1">The sequence shown here is derived from an EMBL/GenBank/DDBJ whole genome shotgun (WGS) entry which is preliminary data.</text>
</comment>
<evidence type="ECO:0000313" key="1">
    <source>
        <dbReference type="EMBL" id="EGP46671.1"/>
    </source>
</evidence>